<evidence type="ECO:0000313" key="2">
    <source>
        <dbReference type="Proteomes" id="UP000828390"/>
    </source>
</evidence>
<dbReference type="Proteomes" id="UP000828390">
    <property type="component" value="Unassembled WGS sequence"/>
</dbReference>
<keyword evidence="2" id="KW-1185">Reference proteome</keyword>
<accession>A0A9D4L482</accession>
<dbReference type="PANTHER" id="PTHR47306">
    <property type="entry name" value="SI:CH211-178J18.4-RELATED"/>
    <property type="match status" value="1"/>
</dbReference>
<comment type="caution">
    <text evidence="1">The sequence shown here is derived from an EMBL/GenBank/DDBJ whole genome shotgun (WGS) entry which is preliminary data.</text>
</comment>
<proteinExistence type="predicted"/>
<evidence type="ECO:0000313" key="1">
    <source>
        <dbReference type="EMBL" id="KAH3850181.1"/>
    </source>
</evidence>
<sequence>MTQFCLSFQNFRLHQRKAHTSEAGINNSLADVTRMTWKRIGLQGITTQDFKTTYLSLSGYEAVLAWFEDIDVNLKTVLNYTKNFMQFMKYINIDMDLLLVSNDQREYNRLTCLQVHISNMRSGLDSGVFELHKRQMNSKPMPPTPTEVKWVLAVAKADFYKGMDELRKKDDSGPILTKTRIAFINRYITAYLCLGQGIHVGEAENMYSSEFQAAYNGEWMLSDRGEPHIVVHVANHKTNVTQDCRIALNPYWTDNFDLYFRYLCTIIFRLKNPTHPYFFTQSDGHHFRKVSDWIKKLQKQYKVPKITSSTARCSWVERRPEAHRE</sequence>
<organism evidence="1 2">
    <name type="scientific">Dreissena polymorpha</name>
    <name type="common">Zebra mussel</name>
    <name type="synonym">Mytilus polymorpha</name>
    <dbReference type="NCBI Taxonomy" id="45954"/>
    <lineage>
        <taxon>Eukaryota</taxon>
        <taxon>Metazoa</taxon>
        <taxon>Spiralia</taxon>
        <taxon>Lophotrochozoa</taxon>
        <taxon>Mollusca</taxon>
        <taxon>Bivalvia</taxon>
        <taxon>Autobranchia</taxon>
        <taxon>Heteroconchia</taxon>
        <taxon>Euheterodonta</taxon>
        <taxon>Imparidentia</taxon>
        <taxon>Neoheterodontei</taxon>
        <taxon>Myida</taxon>
        <taxon>Dreissenoidea</taxon>
        <taxon>Dreissenidae</taxon>
        <taxon>Dreissena</taxon>
    </lineage>
</organism>
<reference evidence="1" key="2">
    <citation type="submission" date="2020-11" db="EMBL/GenBank/DDBJ databases">
        <authorList>
            <person name="McCartney M.A."/>
            <person name="Auch B."/>
            <person name="Kono T."/>
            <person name="Mallez S."/>
            <person name="Becker A."/>
            <person name="Gohl D.M."/>
            <person name="Silverstein K.A.T."/>
            <person name="Koren S."/>
            <person name="Bechman K.B."/>
            <person name="Herman A."/>
            <person name="Abrahante J.E."/>
            <person name="Garbe J."/>
        </authorList>
    </citation>
    <scope>NUCLEOTIDE SEQUENCE</scope>
    <source>
        <strain evidence="1">Duluth1</strain>
        <tissue evidence="1">Whole animal</tissue>
    </source>
</reference>
<name>A0A9D4L482_DREPO</name>
<dbReference type="EMBL" id="JAIWYP010000003">
    <property type="protein sequence ID" value="KAH3850181.1"/>
    <property type="molecule type" value="Genomic_DNA"/>
</dbReference>
<protein>
    <submittedName>
        <fullName evidence="1">Uncharacterized protein</fullName>
    </submittedName>
</protein>
<gene>
    <name evidence="1" type="ORF">DPMN_092587</name>
</gene>
<reference evidence="1" key="1">
    <citation type="journal article" date="2019" name="bioRxiv">
        <title>The Genome of the Zebra Mussel, Dreissena polymorpha: A Resource for Invasive Species Research.</title>
        <authorList>
            <person name="McCartney M.A."/>
            <person name="Auch B."/>
            <person name="Kono T."/>
            <person name="Mallez S."/>
            <person name="Zhang Y."/>
            <person name="Obille A."/>
            <person name="Becker A."/>
            <person name="Abrahante J.E."/>
            <person name="Garbe J."/>
            <person name="Badalamenti J.P."/>
            <person name="Herman A."/>
            <person name="Mangelson H."/>
            <person name="Liachko I."/>
            <person name="Sullivan S."/>
            <person name="Sone E.D."/>
            <person name="Koren S."/>
            <person name="Silverstein K.A.T."/>
            <person name="Beckman K.B."/>
            <person name="Gohl D.M."/>
        </authorList>
    </citation>
    <scope>NUCLEOTIDE SEQUENCE</scope>
    <source>
        <strain evidence="1">Duluth1</strain>
        <tissue evidence="1">Whole animal</tissue>
    </source>
</reference>
<dbReference type="AlphaFoldDB" id="A0A9D4L482"/>
<dbReference type="PANTHER" id="PTHR47306:SF2">
    <property type="entry name" value="CORE-BINDING (CB) DOMAIN-CONTAINING PROTEIN"/>
    <property type="match status" value="1"/>
</dbReference>